<evidence type="ECO:0000256" key="1">
    <source>
        <dbReference type="SAM" id="Phobius"/>
    </source>
</evidence>
<keyword evidence="1" id="KW-0812">Transmembrane</keyword>
<evidence type="ECO:0000313" key="2">
    <source>
        <dbReference type="EMBL" id="MBA0016676.1"/>
    </source>
</evidence>
<dbReference type="EMBL" id="JACBNY010000008">
    <property type="protein sequence ID" value="MBA0016676.1"/>
    <property type="molecule type" value="Genomic_DNA"/>
</dbReference>
<comment type="caution">
    <text evidence="2">The sequence shown here is derived from an EMBL/GenBank/DDBJ whole genome shotgun (WGS) entry which is preliminary data.</text>
</comment>
<name>A0A7V8N125_9LACT</name>
<accession>A0A7V8N125</accession>
<feature type="transmembrane region" description="Helical" evidence="1">
    <location>
        <begin position="57"/>
        <end position="78"/>
    </location>
</feature>
<feature type="transmembrane region" description="Helical" evidence="1">
    <location>
        <begin position="32"/>
        <end position="50"/>
    </location>
</feature>
<feature type="transmembrane region" description="Helical" evidence="1">
    <location>
        <begin position="7"/>
        <end position="26"/>
    </location>
</feature>
<proteinExistence type="predicted"/>
<keyword evidence="1" id="KW-0472">Membrane</keyword>
<feature type="transmembrane region" description="Helical" evidence="1">
    <location>
        <begin position="84"/>
        <end position="104"/>
    </location>
</feature>
<sequence>MKAKHKLLVVGLIIPFVLTYMLSVGQIERNNFLSTCTFSLSIFLGYSISCRTIKNKFFHLIFIVLLSLSLGIIEANLLNKPVNIGYRIVGQTLFNFIGIFWLGADIKKGKKEKGRKNE</sequence>
<keyword evidence="1" id="KW-1133">Transmembrane helix</keyword>
<gene>
    <name evidence="2" type="ORF">HZR21_05895</name>
</gene>
<dbReference type="GeneID" id="303195043"/>
<dbReference type="Proteomes" id="UP000530186">
    <property type="component" value="Unassembled WGS sequence"/>
</dbReference>
<evidence type="ECO:0000313" key="3">
    <source>
        <dbReference type="Proteomes" id="UP000530186"/>
    </source>
</evidence>
<dbReference type="RefSeq" id="WP_180746861.1">
    <property type="nucleotide sequence ID" value="NZ_CBCRWQ010000009.1"/>
</dbReference>
<reference evidence="2 3" key="1">
    <citation type="submission" date="2020-07" db="EMBL/GenBank/DDBJ databases">
        <authorList>
            <person name="Hilgarth M."/>
            <person name="Werum V."/>
            <person name="Vogel R.F."/>
        </authorList>
    </citation>
    <scope>NUCLEOTIDE SEQUENCE [LARGE SCALE GENOMIC DNA]</scope>
    <source>
        <strain evidence="2 3">DSM 28961</strain>
    </source>
</reference>
<organism evidence="2 3">
    <name type="scientific">Pseudolactococcus laudensis</name>
    <dbReference type="NCBI Taxonomy" id="1494461"/>
    <lineage>
        <taxon>Bacteria</taxon>
        <taxon>Bacillati</taxon>
        <taxon>Bacillota</taxon>
        <taxon>Bacilli</taxon>
        <taxon>Lactobacillales</taxon>
        <taxon>Streptococcaceae</taxon>
        <taxon>Pseudolactococcus</taxon>
    </lineage>
</organism>
<protein>
    <submittedName>
        <fullName evidence="2">Uncharacterized protein</fullName>
    </submittedName>
</protein>
<keyword evidence="3" id="KW-1185">Reference proteome</keyword>
<dbReference type="AlphaFoldDB" id="A0A7V8N125"/>